<feature type="transmembrane region" description="Helical" evidence="5">
    <location>
        <begin position="183"/>
        <end position="206"/>
    </location>
</feature>
<evidence type="ECO:0000259" key="6">
    <source>
        <dbReference type="PROSITE" id="PS50042"/>
    </source>
</evidence>
<keyword evidence="9" id="KW-1185">Reference proteome</keyword>
<dbReference type="Proteomes" id="UP000002931">
    <property type="component" value="Unassembled WGS sequence"/>
</dbReference>
<dbReference type="PROSITE" id="PS50801">
    <property type="entry name" value="STAS"/>
    <property type="match status" value="1"/>
</dbReference>
<dbReference type="Gene3D" id="2.60.120.10">
    <property type="entry name" value="Jelly Rolls"/>
    <property type="match status" value="1"/>
</dbReference>
<feature type="transmembrane region" description="Helical" evidence="5">
    <location>
        <begin position="283"/>
        <end position="300"/>
    </location>
</feature>
<feature type="transmembrane region" description="Helical" evidence="5">
    <location>
        <begin position="335"/>
        <end position="360"/>
    </location>
</feature>
<feature type="transmembrane region" description="Helical" evidence="5">
    <location>
        <begin position="57"/>
        <end position="75"/>
    </location>
</feature>
<dbReference type="STRING" id="314271.RB2654_17991"/>
<dbReference type="InterPro" id="IPR002645">
    <property type="entry name" value="STAS_dom"/>
</dbReference>
<dbReference type="InterPro" id="IPR036513">
    <property type="entry name" value="STAS_dom_sf"/>
</dbReference>
<dbReference type="InterPro" id="IPR000595">
    <property type="entry name" value="cNMP-bd_dom"/>
</dbReference>
<proteinExistence type="predicted"/>
<dbReference type="EMBL" id="AAMT01000021">
    <property type="protein sequence ID" value="EAQ10986.1"/>
    <property type="molecule type" value="Genomic_DNA"/>
</dbReference>
<feature type="domain" description="STAS" evidence="7">
    <location>
        <begin position="444"/>
        <end position="546"/>
    </location>
</feature>
<evidence type="ECO:0000313" key="9">
    <source>
        <dbReference type="Proteomes" id="UP000002931"/>
    </source>
</evidence>
<dbReference type="GO" id="GO:0016020">
    <property type="term" value="C:membrane"/>
    <property type="evidence" value="ECO:0007669"/>
    <property type="project" value="UniProtKB-SubCell"/>
</dbReference>
<protein>
    <recommendedName>
        <fullName evidence="10">Sulfate transporter family protein</fullName>
    </recommendedName>
</protein>
<dbReference type="AlphaFoldDB" id="A3VL67"/>
<reference evidence="8 9" key="1">
    <citation type="journal article" date="2010" name="J. Bacteriol.">
        <title>Genome sequences of Pelagibaca bermudensis HTCC2601T and Maritimibacter alkaliphilus HTCC2654T, the type strains of two marine Roseobacter genera.</title>
        <authorList>
            <person name="Thrash J.C."/>
            <person name="Cho J.C."/>
            <person name="Ferriera S."/>
            <person name="Johnson J."/>
            <person name="Vergin K.L."/>
            <person name="Giovannoni S.J."/>
        </authorList>
    </citation>
    <scope>NUCLEOTIDE SEQUENCE [LARGE SCALE GENOMIC DNA]</scope>
    <source>
        <strain evidence="8 9">HTCC2654</strain>
    </source>
</reference>
<feature type="transmembrane region" description="Helical" evidence="5">
    <location>
        <begin position="439"/>
        <end position="456"/>
    </location>
</feature>
<dbReference type="PANTHER" id="PTHR43310:SF2">
    <property type="entry name" value="SLC26A_SULP TRANSPORTER DOMAIN-CONTAINING PROTEIN"/>
    <property type="match status" value="1"/>
</dbReference>
<evidence type="ECO:0000256" key="5">
    <source>
        <dbReference type="SAM" id="Phobius"/>
    </source>
</evidence>
<dbReference type="Pfam" id="PF00916">
    <property type="entry name" value="Sulfate_transp"/>
    <property type="match status" value="1"/>
</dbReference>
<evidence type="ECO:0000256" key="2">
    <source>
        <dbReference type="ARBA" id="ARBA00022692"/>
    </source>
</evidence>
<dbReference type="InterPro" id="IPR018490">
    <property type="entry name" value="cNMP-bd_dom_sf"/>
</dbReference>
<evidence type="ECO:0008006" key="10">
    <source>
        <dbReference type="Google" id="ProtNLM"/>
    </source>
</evidence>
<gene>
    <name evidence="8" type="ORF">RB2654_17991</name>
</gene>
<sequence length="705" mass="74149">MGFDNLGRCVALASLVFTGSLVAGAPLSIVLFLLSGIVGTGTLLLNRYFVGPAFSNVQNTTVAILLPAVVMVGAFDMPDEARIVTVFALLGVTAVLAGIAMLVIATMGWSRYVQLIPFPVSSGYLAATGALLIVSALRMVCPPDLCMSGVTGPISPAEAWLVALTLVTAAIFFLAIRIWPNYGLVGALFTVLAGFYIALSVLGIGIGEARGVGLLPAIDPSRVPLDLHADMIRAVRFDLILDAAPVIVAAVIVSLFSAMLNITGVELVLRRDMNTVRELKREGAINIATGLLGSTVNFLSSSNTTAALLLGGQGRVTGAVTIAVLALGMVFARPILAFVPPFLTAGLLVFFGVSIFNRWWLGTRAQHSLAEWLLAGAIVLASVTIGMPAAVVLGLTAASVIFVISYARLPVVRAVSDLTVTRSTVDRGRKQAKYLKKHGHAVGVVALQGFLFFGSIERLISRVRDLLDSQGDLTTVILDCSRVSRMDASSMAALEKLDILAQSRGVKVVLAELNADTVREVTRSGVIGPDSNLSFAKTTDMALEAAEDALIARMKPADAQDDALSSLVSLLGDAGAAERLFAQMEREVVAAGTRIVTQGETSGDVYLLESGALSVSIRTSDGHSIRVLKQRPGAIVGEIAAYAGIPRTADVIADADSVVYRLSEKKVRELQDTAPTLAAHWHKAMAAGLAEKLDRTNKILGQRAS</sequence>
<feature type="transmembrane region" description="Helical" evidence="5">
    <location>
        <begin position="12"/>
        <end position="45"/>
    </location>
</feature>
<organism evidence="8 9">
    <name type="scientific">Maritimibacter alkaliphilus HTCC2654</name>
    <dbReference type="NCBI Taxonomy" id="314271"/>
    <lineage>
        <taxon>Bacteria</taxon>
        <taxon>Pseudomonadati</taxon>
        <taxon>Pseudomonadota</taxon>
        <taxon>Alphaproteobacteria</taxon>
        <taxon>Rhodobacterales</taxon>
        <taxon>Roseobacteraceae</taxon>
        <taxon>Maritimibacter</taxon>
    </lineage>
</organism>
<dbReference type="SMART" id="SM00100">
    <property type="entry name" value="cNMP"/>
    <property type="match status" value="1"/>
</dbReference>
<keyword evidence="4 5" id="KW-0472">Membrane</keyword>
<keyword evidence="3 5" id="KW-1133">Transmembrane helix</keyword>
<dbReference type="SUPFAM" id="SSF51206">
    <property type="entry name" value="cAMP-binding domain-like"/>
    <property type="match status" value="1"/>
</dbReference>
<name>A3VL67_9RHOB</name>
<feature type="transmembrane region" description="Helical" evidence="5">
    <location>
        <begin position="243"/>
        <end position="262"/>
    </location>
</feature>
<dbReference type="Pfam" id="PF00027">
    <property type="entry name" value="cNMP_binding"/>
    <property type="match status" value="1"/>
</dbReference>
<comment type="caution">
    <text evidence="8">The sequence shown here is derived from an EMBL/GenBank/DDBJ whole genome shotgun (WGS) entry which is preliminary data.</text>
</comment>
<dbReference type="InterPro" id="IPR011547">
    <property type="entry name" value="SLC26A/SulP_dom"/>
</dbReference>
<dbReference type="HOGENOM" id="CLU_003182_4_2_5"/>
<feature type="domain" description="Cyclic nucleotide-binding" evidence="6">
    <location>
        <begin position="579"/>
        <end position="670"/>
    </location>
</feature>
<evidence type="ECO:0000256" key="3">
    <source>
        <dbReference type="ARBA" id="ARBA00022989"/>
    </source>
</evidence>
<feature type="transmembrane region" description="Helical" evidence="5">
    <location>
        <begin position="372"/>
        <end position="404"/>
    </location>
</feature>
<comment type="subcellular location">
    <subcellularLocation>
        <location evidence="1">Membrane</location>
        <topology evidence="1">Multi-pass membrane protein</topology>
    </subcellularLocation>
</comment>
<evidence type="ECO:0000256" key="1">
    <source>
        <dbReference type="ARBA" id="ARBA00004141"/>
    </source>
</evidence>
<feature type="transmembrane region" description="Helical" evidence="5">
    <location>
        <begin position="306"/>
        <end position="328"/>
    </location>
</feature>
<dbReference type="PROSITE" id="PS50042">
    <property type="entry name" value="CNMP_BINDING_3"/>
    <property type="match status" value="1"/>
</dbReference>
<dbReference type="SUPFAM" id="SSF52091">
    <property type="entry name" value="SpoIIaa-like"/>
    <property type="match status" value="1"/>
</dbReference>
<evidence type="ECO:0000259" key="7">
    <source>
        <dbReference type="PROSITE" id="PS50801"/>
    </source>
</evidence>
<dbReference type="eggNOG" id="COG0664">
    <property type="taxonomic scope" value="Bacteria"/>
</dbReference>
<dbReference type="Pfam" id="PF01740">
    <property type="entry name" value="STAS"/>
    <property type="match status" value="1"/>
</dbReference>
<dbReference type="eggNOG" id="COG0659">
    <property type="taxonomic scope" value="Bacteria"/>
</dbReference>
<dbReference type="InterPro" id="IPR014710">
    <property type="entry name" value="RmlC-like_jellyroll"/>
</dbReference>
<evidence type="ECO:0000313" key="8">
    <source>
        <dbReference type="EMBL" id="EAQ10986.1"/>
    </source>
</evidence>
<evidence type="ECO:0000256" key="4">
    <source>
        <dbReference type="ARBA" id="ARBA00023136"/>
    </source>
</evidence>
<dbReference type="PANTHER" id="PTHR43310">
    <property type="entry name" value="SULFATE TRANSPORTER YBAR-RELATED"/>
    <property type="match status" value="1"/>
</dbReference>
<dbReference type="CDD" id="cd07042">
    <property type="entry name" value="STAS_SulP_like_sulfate_transporter"/>
    <property type="match status" value="1"/>
</dbReference>
<feature type="transmembrane region" description="Helical" evidence="5">
    <location>
        <begin position="116"/>
        <end position="137"/>
    </location>
</feature>
<dbReference type="Gene3D" id="3.30.750.24">
    <property type="entry name" value="STAS domain"/>
    <property type="match status" value="1"/>
</dbReference>
<keyword evidence="2 5" id="KW-0812">Transmembrane</keyword>
<feature type="transmembrane region" description="Helical" evidence="5">
    <location>
        <begin position="81"/>
        <end position="104"/>
    </location>
</feature>
<accession>A3VL67</accession>
<feature type="transmembrane region" description="Helical" evidence="5">
    <location>
        <begin position="157"/>
        <end position="176"/>
    </location>
</feature>
<dbReference type="CDD" id="cd00038">
    <property type="entry name" value="CAP_ED"/>
    <property type="match status" value="1"/>
</dbReference>
<dbReference type="InterPro" id="IPR052706">
    <property type="entry name" value="Membrane-Transporter-like"/>
</dbReference>